<gene>
    <name evidence="2" type="ORF">A176_002814</name>
</gene>
<sequence length="40" mass="4509">MIYLKHIMRPVFFIALLSARILAPAADVCLAPRNEVLLDI</sequence>
<accession>A0A0H4XD15</accession>
<evidence type="ECO:0000313" key="3">
    <source>
        <dbReference type="Proteomes" id="UP000009026"/>
    </source>
</evidence>
<dbReference type="Proteomes" id="UP000009026">
    <property type="component" value="Chromosome"/>
</dbReference>
<organism evidence="2 3">
    <name type="scientific">Pseudomyxococcus hansupus</name>
    <dbReference type="NCBI Taxonomy" id="1297742"/>
    <lineage>
        <taxon>Bacteria</taxon>
        <taxon>Pseudomonadati</taxon>
        <taxon>Myxococcota</taxon>
        <taxon>Myxococcia</taxon>
        <taxon>Myxococcales</taxon>
        <taxon>Cystobacterineae</taxon>
        <taxon>Myxococcaceae</taxon>
        <taxon>Pseudomyxococcus</taxon>
    </lineage>
</organism>
<keyword evidence="3" id="KW-1185">Reference proteome</keyword>
<reference evidence="2 3" key="1">
    <citation type="journal article" date="2016" name="PLoS ONE">
        <title>Complete Genome Sequence and Comparative Genomics of a Novel Myxobacterium Myxococcus hansupus.</title>
        <authorList>
            <person name="Sharma G."/>
            <person name="Narwani T."/>
            <person name="Subramanian S."/>
        </authorList>
    </citation>
    <scope>NUCLEOTIDE SEQUENCE [LARGE SCALE GENOMIC DNA]</scope>
    <source>
        <strain evidence="3">mixupus</strain>
    </source>
</reference>
<dbReference type="STRING" id="1297742.A176_002814"/>
<dbReference type="PATRIC" id="fig|1297742.4.peg.2841"/>
<feature type="chain" id="PRO_5005212603" evidence="1">
    <location>
        <begin position="26"/>
        <end position="40"/>
    </location>
</feature>
<keyword evidence="1" id="KW-0732">Signal</keyword>
<dbReference type="KEGG" id="mym:A176_002814"/>
<dbReference type="AlphaFoldDB" id="A0A0H4XD15"/>
<evidence type="ECO:0000313" key="2">
    <source>
        <dbReference type="EMBL" id="AKQ65902.1"/>
    </source>
</evidence>
<evidence type="ECO:0000256" key="1">
    <source>
        <dbReference type="SAM" id="SignalP"/>
    </source>
</evidence>
<name>A0A0H4XD15_9BACT</name>
<feature type="signal peptide" evidence="1">
    <location>
        <begin position="1"/>
        <end position="25"/>
    </location>
</feature>
<protein>
    <submittedName>
        <fullName evidence="2">Uncharacterized protein</fullName>
    </submittedName>
</protein>
<dbReference type="EMBL" id="CP012109">
    <property type="protein sequence ID" value="AKQ65902.1"/>
    <property type="molecule type" value="Genomic_DNA"/>
</dbReference>
<proteinExistence type="predicted"/>